<evidence type="ECO:0000313" key="1">
    <source>
        <dbReference type="EMBL" id="NYR16434.1"/>
    </source>
</evidence>
<accession>A0A7L4PCY3</accession>
<proteinExistence type="predicted"/>
<organism evidence="1 2">
    <name type="scientific">Pyrobaculum arsenaticum</name>
    <dbReference type="NCBI Taxonomy" id="121277"/>
    <lineage>
        <taxon>Archaea</taxon>
        <taxon>Thermoproteota</taxon>
        <taxon>Thermoprotei</taxon>
        <taxon>Thermoproteales</taxon>
        <taxon>Thermoproteaceae</taxon>
        <taxon>Pyrobaculum</taxon>
    </lineage>
</organism>
<evidence type="ECO:0000313" key="2">
    <source>
        <dbReference type="Proteomes" id="UP000554766"/>
    </source>
</evidence>
<gene>
    <name evidence="1" type="ORF">HC235_10940</name>
</gene>
<reference evidence="1 2" key="1">
    <citation type="journal article" date="2020" name="Nat. Commun.">
        <title>The structures of two archaeal type IV pili illuminate evolutionary relationships.</title>
        <authorList>
            <person name="Wang F."/>
            <person name="Baquero D.P."/>
            <person name="Su Z."/>
            <person name="Beltran L.C."/>
            <person name="Prangishvili D."/>
            <person name="Krupovic M."/>
            <person name="Egelman E.H."/>
        </authorList>
    </citation>
    <scope>NUCLEOTIDE SEQUENCE [LARGE SCALE GENOMIC DNA]</scope>
    <source>
        <strain evidence="1 2">2GA</strain>
    </source>
</reference>
<comment type="caution">
    <text evidence="1">The sequence shown here is derived from an EMBL/GenBank/DDBJ whole genome shotgun (WGS) entry which is preliminary data.</text>
</comment>
<dbReference type="OMA" id="SIQGEPH"/>
<dbReference type="Pfam" id="PF09840">
    <property type="entry name" value="DUF2067"/>
    <property type="match status" value="1"/>
</dbReference>
<protein>
    <submittedName>
        <fullName evidence="1">DUF2067 family protein</fullName>
    </submittedName>
</protein>
<sequence length="197" mass="21971">MYLTLSFKFSSREEVVRFLSFLEKHLKTTYLVTTRLDHVYVQLEGEEKELEEAAALVKRLAGLARQGRGVVQIPLLVLFRDANLARPIPPDAVADALTLSGVASHVRGDVLETSAPYEEVLKTAEALSRMYEEAERLPLTPQARKVAVAYAYARGVPIEKAVEELAEAGLLNKGSVISLRYPLEEVRRRLQSLNRPG</sequence>
<dbReference type="RefSeq" id="WP_011901501.1">
    <property type="nucleotide sequence ID" value="NZ_JAAVJF010000006.1"/>
</dbReference>
<dbReference type="InterPro" id="IPR019202">
    <property type="entry name" value="DUF2067"/>
</dbReference>
<name>A0A7L4PCY3_9CREN</name>
<dbReference type="AlphaFoldDB" id="A0A7L4PCY3"/>
<dbReference type="Proteomes" id="UP000554766">
    <property type="component" value="Unassembled WGS sequence"/>
</dbReference>
<keyword evidence="2" id="KW-1185">Reference proteome</keyword>
<dbReference type="GeneID" id="5054383"/>
<dbReference type="EMBL" id="JAAVJF010000006">
    <property type="protein sequence ID" value="NYR16434.1"/>
    <property type="molecule type" value="Genomic_DNA"/>
</dbReference>